<comment type="caution">
    <text evidence="1">The sequence shown here is derived from an EMBL/GenBank/DDBJ whole genome shotgun (WGS) entry which is preliminary data.</text>
</comment>
<accession>A0A0F9HYM0</accession>
<evidence type="ECO:0000313" key="1">
    <source>
        <dbReference type="EMBL" id="KKL86780.1"/>
    </source>
</evidence>
<protein>
    <submittedName>
        <fullName evidence="1">Uncharacterized protein</fullName>
    </submittedName>
</protein>
<reference evidence="1" key="1">
    <citation type="journal article" date="2015" name="Nature">
        <title>Complex archaea that bridge the gap between prokaryotes and eukaryotes.</title>
        <authorList>
            <person name="Spang A."/>
            <person name="Saw J.H."/>
            <person name="Jorgensen S.L."/>
            <person name="Zaremba-Niedzwiedzka K."/>
            <person name="Martijn J."/>
            <person name="Lind A.E."/>
            <person name="van Eijk R."/>
            <person name="Schleper C."/>
            <person name="Guy L."/>
            <person name="Ettema T.J."/>
        </authorList>
    </citation>
    <scope>NUCLEOTIDE SEQUENCE</scope>
</reference>
<dbReference type="AlphaFoldDB" id="A0A0F9HYM0"/>
<sequence>MIAVVGLLLTTGGYNAPQVSDSQDVVQDTQMVVQGRVRGLNVEKGQIDVQLHTQAHLQASGGTPTPTTGEPSTAERLGTLRDKVVQGVEVVPPSRVGTVETTICAYPWPQGCDYWVAVASCESTLGLDPWAYDVRNPYTGLFQIWGGHGYGYEWLKDDANNT</sequence>
<dbReference type="EMBL" id="LAZR01021017">
    <property type="protein sequence ID" value="KKL86780.1"/>
    <property type="molecule type" value="Genomic_DNA"/>
</dbReference>
<feature type="non-terminal residue" evidence="1">
    <location>
        <position position="162"/>
    </location>
</feature>
<organism evidence="1">
    <name type="scientific">marine sediment metagenome</name>
    <dbReference type="NCBI Taxonomy" id="412755"/>
    <lineage>
        <taxon>unclassified sequences</taxon>
        <taxon>metagenomes</taxon>
        <taxon>ecological metagenomes</taxon>
    </lineage>
</organism>
<proteinExistence type="predicted"/>
<name>A0A0F9HYM0_9ZZZZ</name>
<gene>
    <name evidence="1" type="ORF">LCGC14_1941360</name>
</gene>